<feature type="transmembrane region" description="Helical" evidence="2">
    <location>
        <begin position="343"/>
        <end position="362"/>
    </location>
</feature>
<evidence type="ECO:0000313" key="4">
    <source>
        <dbReference type="Proteomes" id="UP000805614"/>
    </source>
</evidence>
<evidence type="ECO:0000256" key="1">
    <source>
        <dbReference type="SAM" id="MobiDB-lite"/>
    </source>
</evidence>
<gene>
    <name evidence="3" type="ORF">HKK74_01650</name>
</gene>
<feature type="transmembrane region" description="Helical" evidence="2">
    <location>
        <begin position="105"/>
        <end position="122"/>
    </location>
</feature>
<keyword evidence="2" id="KW-0812">Transmembrane</keyword>
<organism evidence="3 4">
    <name type="scientific">Actinomadura alba</name>
    <dbReference type="NCBI Taxonomy" id="406431"/>
    <lineage>
        <taxon>Bacteria</taxon>
        <taxon>Bacillati</taxon>
        <taxon>Actinomycetota</taxon>
        <taxon>Actinomycetes</taxon>
        <taxon>Streptosporangiales</taxon>
        <taxon>Thermomonosporaceae</taxon>
        <taxon>Actinomadura</taxon>
    </lineage>
</organism>
<accession>A0ABR7LH81</accession>
<keyword evidence="2" id="KW-1133">Transmembrane helix</keyword>
<evidence type="ECO:0008006" key="5">
    <source>
        <dbReference type="Google" id="ProtNLM"/>
    </source>
</evidence>
<evidence type="ECO:0000256" key="2">
    <source>
        <dbReference type="SAM" id="Phobius"/>
    </source>
</evidence>
<feature type="transmembrane region" description="Helical" evidence="2">
    <location>
        <begin position="281"/>
        <end position="301"/>
    </location>
</feature>
<feature type="region of interest" description="Disordered" evidence="1">
    <location>
        <begin position="399"/>
        <end position="419"/>
    </location>
</feature>
<dbReference type="RefSeq" id="WP_187241122.1">
    <property type="nucleotide sequence ID" value="NZ_BAAAOK010000011.1"/>
</dbReference>
<name>A0ABR7LH81_9ACTN</name>
<feature type="compositionally biased region" description="Pro residues" evidence="1">
    <location>
        <begin position="401"/>
        <end position="411"/>
    </location>
</feature>
<feature type="transmembrane region" description="Helical" evidence="2">
    <location>
        <begin position="142"/>
        <end position="168"/>
    </location>
</feature>
<protein>
    <recommendedName>
        <fullName evidence="5">Glycosyltransferase RgtA/B/C/D-like domain-containing protein</fullName>
    </recommendedName>
</protein>
<feature type="transmembrane region" description="Helical" evidence="2">
    <location>
        <begin position="30"/>
        <end position="50"/>
    </location>
</feature>
<sequence>MDHPFLTTIILVGAFALALIAQWRGWRPSLRVALTVGIGLRLSLLVLAAADSWQPVDFMESFKPAAEAVMAGQDPVLTTEGAWHFLPMIPYAYVLPMSLGIPWEVSGRLITVAADVGLIVLVGRLAGKHEALARFQYACNPIALMVAVIHSQVEPVALVFLVAAYLMARSARTAHEASAPWVVKCVSAGALFGLALSAKSWPIILLPVLLSMLPTWRQRFWGLVAAGAVPLLFLITQPLFVHTTFKSLLNVAQYLGGVRPIVGEWGWTALLTGGNWTLVPAYSQIGQLVLYTTLAIVAWTWRRGDRVDITLAMLLVFMVVTPRMGAQYLLWFIPFLVARPTRWGNWAIAASAVWAGLGYIYLTQFGDAEWWINHRWWAQSSILVIPLLVAAMPWARRKTPAAPPPEAPPSAKPELVGSA</sequence>
<feature type="transmembrane region" description="Helical" evidence="2">
    <location>
        <begin position="313"/>
        <end position="337"/>
    </location>
</feature>
<reference evidence="3 4" key="1">
    <citation type="submission" date="2020-06" db="EMBL/GenBank/DDBJ databases">
        <title>Actinomadura xiongansis sp. nov., isolated from soil of Baiyangdian.</title>
        <authorList>
            <person name="Zhang X."/>
        </authorList>
    </citation>
    <scope>NUCLEOTIDE SEQUENCE [LARGE SCALE GENOMIC DNA]</scope>
    <source>
        <strain evidence="3 4">HBUM206468</strain>
    </source>
</reference>
<dbReference type="Proteomes" id="UP000805614">
    <property type="component" value="Unassembled WGS sequence"/>
</dbReference>
<proteinExistence type="predicted"/>
<dbReference type="EMBL" id="JABVEC010000001">
    <property type="protein sequence ID" value="MBC6464209.1"/>
    <property type="molecule type" value="Genomic_DNA"/>
</dbReference>
<evidence type="ECO:0000313" key="3">
    <source>
        <dbReference type="EMBL" id="MBC6464209.1"/>
    </source>
</evidence>
<keyword evidence="2" id="KW-0472">Membrane</keyword>
<feature type="transmembrane region" description="Helical" evidence="2">
    <location>
        <begin position="220"/>
        <end position="240"/>
    </location>
</feature>
<feature type="transmembrane region" description="Helical" evidence="2">
    <location>
        <begin position="374"/>
        <end position="395"/>
    </location>
</feature>
<comment type="caution">
    <text evidence="3">The sequence shown here is derived from an EMBL/GenBank/DDBJ whole genome shotgun (WGS) entry which is preliminary data.</text>
</comment>
<keyword evidence="4" id="KW-1185">Reference proteome</keyword>
<feature type="transmembrane region" description="Helical" evidence="2">
    <location>
        <begin position="188"/>
        <end position="213"/>
    </location>
</feature>
<feature type="transmembrane region" description="Helical" evidence="2">
    <location>
        <begin position="6"/>
        <end position="23"/>
    </location>
</feature>